<dbReference type="Gene3D" id="3.20.20.480">
    <property type="entry name" value="Trimethylamine methyltransferase-like"/>
    <property type="match status" value="1"/>
</dbReference>
<comment type="caution">
    <text evidence="1">The sequence shown here is derived from an EMBL/GenBank/DDBJ whole genome shotgun (WGS) entry which is preliminary data.</text>
</comment>
<accession>X1UBD6</accession>
<reference evidence="1" key="1">
    <citation type="journal article" date="2014" name="Front. Microbiol.">
        <title>High frequency of phylogenetically diverse reductive dehalogenase-homologous genes in deep subseafloor sedimentary metagenomes.</title>
        <authorList>
            <person name="Kawai M."/>
            <person name="Futagami T."/>
            <person name="Toyoda A."/>
            <person name="Takaki Y."/>
            <person name="Nishi S."/>
            <person name="Hori S."/>
            <person name="Arai W."/>
            <person name="Tsubouchi T."/>
            <person name="Morono Y."/>
            <person name="Uchiyama I."/>
            <person name="Ito T."/>
            <person name="Fujiyama A."/>
            <person name="Inagaki F."/>
            <person name="Takami H."/>
        </authorList>
    </citation>
    <scope>NUCLEOTIDE SEQUENCE</scope>
    <source>
        <strain evidence="1">Expedition CK06-06</strain>
    </source>
</reference>
<dbReference type="InterPro" id="IPR038601">
    <property type="entry name" value="MttB-like_sf"/>
</dbReference>
<feature type="non-terminal residue" evidence="1">
    <location>
        <position position="1"/>
    </location>
</feature>
<gene>
    <name evidence="1" type="ORF">S12H4_42531</name>
</gene>
<dbReference type="EMBL" id="BARW01026038">
    <property type="protein sequence ID" value="GAJ14838.1"/>
    <property type="molecule type" value="Genomic_DNA"/>
</dbReference>
<evidence type="ECO:0000313" key="1">
    <source>
        <dbReference type="EMBL" id="GAJ14838.1"/>
    </source>
</evidence>
<dbReference type="AlphaFoldDB" id="X1UBD6"/>
<proteinExistence type="predicted"/>
<organism evidence="1">
    <name type="scientific">marine sediment metagenome</name>
    <dbReference type="NCBI Taxonomy" id="412755"/>
    <lineage>
        <taxon>unclassified sequences</taxon>
        <taxon>metagenomes</taxon>
        <taxon>ecological metagenomes</taxon>
    </lineage>
</organism>
<protein>
    <submittedName>
        <fullName evidence="1">Uncharacterized protein</fullName>
    </submittedName>
</protein>
<sequence length="53" mass="6406">SKLDQWKSKGSQSIREKAREIAKKKIKEHHFQLDRDVKKEMNKVWKKAKQSLE</sequence>
<name>X1UBD6_9ZZZZ</name>